<accession>A0A5C6C020</accession>
<comment type="caution">
    <text evidence="1">The sequence shown here is derived from an EMBL/GenBank/DDBJ whole genome shotgun (WGS) entry which is preliminary data.</text>
</comment>
<gene>
    <name evidence="1" type="ORF">Pla52o_52560</name>
</gene>
<organism evidence="1 2">
    <name type="scientific">Novipirellula galeiformis</name>
    <dbReference type="NCBI Taxonomy" id="2528004"/>
    <lineage>
        <taxon>Bacteria</taxon>
        <taxon>Pseudomonadati</taxon>
        <taxon>Planctomycetota</taxon>
        <taxon>Planctomycetia</taxon>
        <taxon>Pirellulales</taxon>
        <taxon>Pirellulaceae</taxon>
        <taxon>Novipirellula</taxon>
    </lineage>
</organism>
<protein>
    <submittedName>
        <fullName evidence="1">Uncharacterized protein</fullName>
    </submittedName>
</protein>
<evidence type="ECO:0000313" key="2">
    <source>
        <dbReference type="Proteomes" id="UP000316304"/>
    </source>
</evidence>
<dbReference type="RefSeq" id="WP_146597176.1">
    <property type="nucleotide sequence ID" value="NZ_SJPT01000012.1"/>
</dbReference>
<dbReference type="Proteomes" id="UP000316304">
    <property type="component" value="Unassembled WGS sequence"/>
</dbReference>
<dbReference type="AlphaFoldDB" id="A0A5C6C020"/>
<dbReference type="OrthoDB" id="811374at2"/>
<reference evidence="1 2" key="1">
    <citation type="submission" date="2019-02" db="EMBL/GenBank/DDBJ databases">
        <title>Deep-cultivation of Planctomycetes and their phenomic and genomic characterization uncovers novel biology.</title>
        <authorList>
            <person name="Wiegand S."/>
            <person name="Jogler M."/>
            <person name="Boedeker C."/>
            <person name="Pinto D."/>
            <person name="Vollmers J."/>
            <person name="Rivas-Marin E."/>
            <person name="Kohn T."/>
            <person name="Peeters S.H."/>
            <person name="Heuer A."/>
            <person name="Rast P."/>
            <person name="Oberbeckmann S."/>
            <person name="Bunk B."/>
            <person name="Jeske O."/>
            <person name="Meyerdierks A."/>
            <person name="Storesund J.E."/>
            <person name="Kallscheuer N."/>
            <person name="Luecker S."/>
            <person name="Lage O.M."/>
            <person name="Pohl T."/>
            <person name="Merkel B.J."/>
            <person name="Hornburger P."/>
            <person name="Mueller R.-W."/>
            <person name="Bruemmer F."/>
            <person name="Labrenz M."/>
            <person name="Spormann A.M."/>
            <person name="Op Den Camp H."/>
            <person name="Overmann J."/>
            <person name="Amann R."/>
            <person name="Jetten M.S.M."/>
            <person name="Mascher T."/>
            <person name="Medema M.H."/>
            <person name="Devos D.P."/>
            <person name="Kaster A.-K."/>
            <person name="Ovreas L."/>
            <person name="Rohde M."/>
            <person name="Galperin M.Y."/>
            <person name="Jogler C."/>
        </authorList>
    </citation>
    <scope>NUCLEOTIDE SEQUENCE [LARGE SCALE GENOMIC DNA]</scope>
    <source>
        <strain evidence="1 2">Pla52o</strain>
    </source>
</reference>
<keyword evidence="2" id="KW-1185">Reference proteome</keyword>
<evidence type="ECO:0000313" key="1">
    <source>
        <dbReference type="EMBL" id="TWU17452.1"/>
    </source>
</evidence>
<proteinExistence type="predicted"/>
<name>A0A5C6C020_9BACT</name>
<sequence>MAIKLSNLQILWGLAGAREKFEDMVSQLIHVERPDSQRIRIFKGDGGLDSFEGEFSDPDGIDVFQIKYFPGKIEDAQKGQIRGSFTTVRDSTKFKVKSWTLCLPVDLSLEETEWFEGWKAKQAVSGIEIRQPWGALHFETLLLQEKNRTTKEAFFREESTVLLREQVGILNELKQQGGRNLKVRVNPVWNRQKLQAQIQLFNNGKGAIYITSCWIQWGPEGKKGARQAFDTIRGTLPVRLEEHDAADLLIHINRDVEELSGIGVFDGDQQLWLATDENMVVFKHDAIAHRLPGTDEPAEEPSAEGLKLDVKARVTRPPGLDHDLLEFVIKNESARPVSVHNVQLGWTYTPPRQKPKFPGKPSVAEAGGSVGLLRQSTTNQLALGEHVVFLLEKEMSIFLVEVARGDVLDEDIVLEFVTDEKWSWKATMDEIPSVVRAVANSVVESMRR</sequence>
<dbReference type="EMBL" id="SJPT01000012">
    <property type="protein sequence ID" value="TWU17452.1"/>
    <property type="molecule type" value="Genomic_DNA"/>
</dbReference>